<keyword evidence="6" id="KW-0548">Nucleotidyltransferase</keyword>
<evidence type="ECO:0000259" key="5">
    <source>
        <dbReference type="PROSITE" id="PS50887"/>
    </source>
</evidence>
<dbReference type="InterPro" id="IPR015943">
    <property type="entry name" value="WD40/YVTN_repeat-like_dom_sf"/>
</dbReference>
<dbReference type="InterPro" id="IPR043128">
    <property type="entry name" value="Rev_trsase/Diguanyl_cyclase"/>
</dbReference>
<gene>
    <name evidence="6" type="ORF">JAO78_015205</name>
</gene>
<keyword evidence="3" id="KW-1133">Transmembrane helix</keyword>
<dbReference type="Pfam" id="PF00990">
    <property type="entry name" value="GGDEF"/>
    <property type="match status" value="1"/>
</dbReference>
<proteinExistence type="predicted"/>
<feature type="domain" description="GGDEF" evidence="5">
    <location>
        <begin position="862"/>
        <end position="995"/>
    </location>
</feature>
<dbReference type="Gene3D" id="2.130.10.10">
    <property type="entry name" value="YVTN repeat-like/Quinoprotein amine dehydrogenase"/>
    <property type="match status" value="3"/>
</dbReference>
<name>A0ABS8C748_9ALTE</name>
<dbReference type="NCBIfam" id="TIGR00254">
    <property type="entry name" value="GGDEF"/>
    <property type="match status" value="1"/>
</dbReference>
<accession>A0ABS8C748</accession>
<keyword evidence="7" id="KW-1185">Reference proteome</keyword>
<evidence type="ECO:0000313" key="7">
    <source>
        <dbReference type="Proteomes" id="UP000633814"/>
    </source>
</evidence>
<dbReference type="InterPro" id="IPR029787">
    <property type="entry name" value="Nucleotide_cyclase"/>
</dbReference>
<feature type="transmembrane region" description="Helical" evidence="3">
    <location>
        <begin position="774"/>
        <end position="798"/>
    </location>
</feature>
<reference evidence="6 7" key="1">
    <citation type="submission" date="2021-10" db="EMBL/GenBank/DDBJ databases">
        <title>Alishewanella koreense sp. nov. isolated from seawater of southwestern coast in South Korea and the proposal for the reclassification of Rheinheimera perlucida and Rheinheimera tuosuensis as Arsukibacterium perlucida and Arsukibacterium tuosuensis.</title>
        <authorList>
            <person name="Kim K.H."/>
            <person name="Ruan W."/>
            <person name="Kim K.R."/>
            <person name="Baek J.H."/>
            <person name="Jeon C.O."/>
        </authorList>
    </citation>
    <scope>NUCLEOTIDE SEQUENCE [LARGE SCALE GENOMIC DNA]</scope>
    <source>
        <strain evidence="6 7">16-MA</strain>
    </source>
</reference>
<dbReference type="SUPFAM" id="SSF63829">
    <property type="entry name" value="Calcium-dependent phosphotriesterase"/>
    <property type="match status" value="3"/>
</dbReference>
<keyword evidence="4" id="KW-0732">Signal</keyword>
<evidence type="ECO:0000256" key="2">
    <source>
        <dbReference type="ARBA" id="ARBA00034247"/>
    </source>
</evidence>
<dbReference type="GO" id="GO:0052621">
    <property type="term" value="F:diguanylate cyclase activity"/>
    <property type="evidence" value="ECO:0007669"/>
    <property type="project" value="UniProtKB-EC"/>
</dbReference>
<keyword evidence="6" id="KW-0808">Transferase</keyword>
<comment type="catalytic activity">
    <reaction evidence="2">
        <text>2 GTP = 3',3'-c-di-GMP + 2 diphosphate</text>
        <dbReference type="Rhea" id="RHEA:24898"/>
        <dbReference type="ChEBI" id="CHEBI:33019"/>
        <dbReference type="ChEBI" id="CHEBI:37565"/>
        <dbReference type="ChEBI" id="CHEBI:58805"/>
        <dbReference type="EC" id="2.7.7.65"/>
    </reaction>
</comment>
<evidence type="ECO:0000256" key="1">
    <source>
        <dbReference type="ARBA" id="ARBA00012528"/>
    </source>
</evidence>
<dbReference type="EC" id="2.7.7.65" evidence="1"/>
<dbReference type="Pfam" id="PF07495">
    <property type="entry name" value="Y_Y_Y"/>
    <property type="match status" value="1"/>
</dbReference>
<dbReference type="SMART" id="SM00267">
    <property type="entry name" value="GGDEF"/>
    <property type="match status" value="1"/>
</dbReference>
<dbReference type="EMBL" id="JAEINI020000015">
    <property type="protein sequence ID" value="MCB5228156.1"/>
    <property type="molecule type" value="Genomic_DNA"/>
</dbReference>
<keyword evidence="3" id="KW-0472">Membrane</keyword>
<dbReference type="PROSITE" id="PS50887">
    <property type="entry name" value="GGDEF"/>
    <property type="match status" value="1"/>
</dbReference>
<protein>
    <recommendedName>
        <fullName evidence="1">diguanylate cyclase</fullName>
        <ecNumber evidence="1">2.7.7.65</ecNumber>
    </recommendedName>
</protein>
<dbReference type="InterPro" id="IPR011123">
    <property type="entry name" value="Y_Y_Y"/>
</dbReference>
<dbReference type="InterPro" id="IPR000160">
    <property type="entry name" value="GGDEF_dom"/>
</dbReference>
<dbReference type="Gene3D" id="2.60.40.10">
    <property type="entry name" value="Immunoglobulins"/>
    <property type="match status" value="1"/>
</dbReference>
<feature type="signal peptide" evidence="4">
    <location>
        <begin position="1"/>
        <end position="28"/>
    </location>
</feature>
<evidence type="ECO:0000256" key="3">
    <source>
        <dbReference type="SAM" id="Phobius"/>
    </source>
</evidence>
<dbReference type="PANTHER" id="PTHR45138">
    <property type="entry name" value="REGULATORY COMPONENTS OF SENSORY TRANSDUCTION SYSTEM"/>
    <property type="match status" value="1"/>
</dbReference>
<keyword evidence="3" id="KW-0812">Transmembrane</keyword>
<dbReference type="PANTHER" id="PTHR45138:SF9">
    <property type="entry name" value="DIGUANYLATE CYCLASE DGCM-RELATED"/>
    <property type="match status" value="1"/>
</dbReference>
<dbReference type="SUPFAM" id="SSF55073">
    <property type="entry name" value="Nucleotide cyclase"/>
    <property type="match status" value="1"/>
</dbReference>
<evidence type="ECO:0000313" key="6">
    <source>
        <dbReference type="EMBL" id="MCB5228156.1"/>
    </source>
</evidence>
<dbReference type="RefSeq" id="WP_226752219.1">
    <property type="nucleotide sequence ID" value="NZ_JAEINI020000015.1"/>
</dbReference>
<evidence type="ECO:0000256" key="4">
    <source>
        <dbReference type="SAM" id="SignalP"/>
    </source>
</evidence>
<feature type="chain" id="PRO_5047252820" description="diguanylate cyclase" evidence="4">
    <location>
        <begin position="29"/>
        <end position="1000"/>
    </location>
</feature>
<dbReference type="CDD" id="cd01949">
    <property type="entry name" value="GGDEF"/>
    <property type="match status" value="1"/>
</dbReference>
<comment type="caution">
    <text evidence="6">The sequence shown here is derived from an EMBL/GenBank/DDBJ whole genome shotgun (WGS) entry which is preliminary data.</text>
</comment>
<dbReference type="Gene3D" id="3.30.70.270">
    <property type="match status" value="1"/>
</dbReference>
<dbReference type="Proteomes" id="UP000633814">
    <property type="component" value="Unassembled WGS sequence"/>
</dbReference>
<dbReference type="InterPro" id="IPR013783">
    <property type="entry name" value="Ig-like_fold"/>
</dbReference>
<dbReference type="InterPro" id="IPR050469">
    <property type="entry name" value="Diguanylate_Cyclase"/>
</dbReference>
<sequence>MDVFPCMQHILKRGFLCLMLLCSPTVLSLDYQFSPIDDPLLARQASVYDIKADKQGLLWFSSDTDGLIRFDGYRSTNWLVPDSNEYNRLNINRMVFTERGDMWLGGWGEGLLLLKQQSKERINFKADSTDDNALASDRVQEIFSDSQDRIWIGSVGGVNIIYPDQPYRLTRFALNQTNHPLNGQRIWGITEFDNAIWFATSNGIVKLNSDLSTYTQLDLPALNKLVADRAREVRNIANINNQLWALSSQGLFLYQAACQCFTEIETPEDLPTPRGNVLAELSPGRLWVGASDGLYLLDIPSLTWLKNNNNYNFLPNADVRSLHQNSIKQLWVGTRDRGIFVGLAQHSVFKPLALTMPATLQEAALKRISAVYHDKTGNLWLATPNQLLRRDPKLQWQIFDFGWQTGIRKVFKLYSDANDVLWLATDVGLFHFKDEQLTQETRPFDLANINSTAVTDLFISTTGTFYFSLWQQGMLIWQSDKQDVKMVIRDIHGINGDLIHQISVQDGLPLYAASRYSGLFVNNAAQERWSRLTLPIQDDIDGFGCALPEDNGILWLCSEYGLWQFDKTNNNLLHYMPEQGLPSPYINSAFFDAHGQLWALTNNGPARFDSQLQRFVSYGVADGLPDLTMQRNAYSISADGEMVLGTAIGAVVLNNEQEQEVFQPPRLVLTELIVDGVDLTREFDVLNENLELPYAFNELIIRFAVLDYWEPELNSARSRLIGLSDQWSALNNSREIRYVNLKPGKFQLEIEGQNSRGFNTIAPLRLTFSVAAPWYYSVWIWLLLIVSLLALFVLIVWLREASLRRQNVRLHDLVKQRTQELESLATQLKNRADHDPLTNLLNRDGFAENFSRLLAHAARENQAVSLVLIDIDYFKMLNDQYGHNAGDVVLQHFAKLLSQRIRGTDIVGRWGGEEFVLALANCNAMDAKVFCQQFLQLLQHDGCKYQGTQLTISATMGIASLPLSVNSLQQWVKYADEALYIGKNNGRNQAVIATIPTNLT</sequence>
<organism evidence="6 7">
    <name type="scientific">Alishewanella maricola</name>
    <dbReference type="NCBI Taxonomy" id="2795740"/>
    <lineage>
        <taxon>Bacteria</taxon>
        <taxon>Pseudomonadati</taxon>
        <taxon>Pseudomonadota</taxon>
        <taxon>Gammaproteobacteria</taxon>
        <taxon>Alteromonadales</taxon>
        <taxon>Alteromonadaceae</taxon>
        <taxon>Alishewanella</taxon>
    </lineage>
</organism>